<name>A0A512ISG0_9HYPH</name>
<evidence type="ECO:0000313" key="3">
    <source>
        <dbReference type="EMBL" id="GEP00644.1"/>
    </source>
</evidence>
<dbReference type="SUPFAM" id="SSF50199">
    <property type="entry name" value="Staphylococcal nuclease"/>
    <property type="match status" value="1"/>
</dbReference>
<gene>
    <name evidence="3" type="primary">exoI</name>
    <name evidence="3" type="ORF">MHA02_30310</name>
</gene>
<accession>A0A512ISG0</accession>
<dbReference type="PANTHER" id="PTHR12302:SF26">
    <property type="entry name" value="BLR1266 PROTEIN"/>
    <property type="match status" value="1"/>
</dbReference>
<dbReference type="Pfam" id="PF00565">
    <property type="entry name" value="SNase"/>
    <property type="match status" value="1"/>
</dbReference>
<evidence type="ECO:0000259" key="2">
    <source>
        <dbReference type="PROSITE" id="PS50830"/>
    </source>
</evidence>
<protein>
    <submittedName>
        <fullName evidence="3">Succinoglycan biosynthesis protein</fullName>
    </submittedName>
</protein>
<dbReference type="PANTHER" id="PTHR12302">
    <property type="entry name" value="EBNA2 BINDING PROTEIN P100"/>
    <property type="match status" value="1"/>
</dbReference>
<proteinExistence type="predicted"/>
<dbReference type="InterPro" id="IPR035437">
    <property type="entry name" value="SNase_OB-fold_sf"/>
</dbReference>
<dbReference type="PROSITE" id="PS50830">
    <property type="entry name" value="TNASE_3"/>
    <property type="match status" value="1"/>
</dbReference>
<dbReference type="InterPro" id="IPR016071">
    <property type="entry name" value="Staphylococal_nuclease_OB-fold"/>
</dbReference>
<comment type="caution">
    <text evidence="3">The sequence shown here is derived from an EMBL/GenBank/DDBJ whole genome shotgun (WGS) entry which is preliminary data.</text>
</comment>
<dbReference type="Gene3D" id="2.40.50.90">
    <property type="match status" value="1"/>
</dbReference>
<sequence>MPKGAMGIPGTVTAAQTGAPTAGDDTMWRGTSAAVIGIVAAVIGAGSARAEPIVGRASVIDGDTIEIRGQRFRLQGVDTPESAQLCQDAGGKDYRCGQKASLALADKIGAGNVSCEPVTTDRYGRTVAICSLNALDLNGWLVEQGLGMAYRKYSTAYVGQEEAAKAARRGIWQGAFTPPWDWRKGERIGPEGQTVPPPVHTAGACDIKGNISRGGDRIYHLPGSRSYEKTVITESSGERMFCSEDEAKAAGWRPPRG</sequence>
<dbReference type="EMBL" id="BJZT01000032">
    <property type="protein sequence ID" value="GEP00644.1"/>
    <property type="molecule type" value="Genomic_DNA"/>
</dbReference>
<feature type="region of interest" description="Disordered" evidence="1">
    <location>
        <begin position="1"/>
        <end position="25"/>
    </location>
</feature>
<reference evidence="3 4" key="1">
    <citation type="submission" date="2019-07" db="EMBL/GenBank/DDBJ databases">
        <title>Whole genome shotgun sequence of Methylobacterium haplocladii NBRC 107714.</title>
        <authorList>
            <person name="Hosoyama A."/>
            <person name="Uohara A."/>
            <person name="Ohji S."/>
            <person name="Ichikawa N."/>
        </authorList>
    </citation>
    <scope>NUCLEOTIDE SEQUENCE [LARGE SCALE GENOMIC DNA]</scope>
    <source>
        <strain evidence="3 4">NBRC 107714</strain>
    </source>
</reference>
<dbReference type="Proteomes" id="UP000321258">
    <property type="component" value="Unassembled WGS sequence"/>
</dbReference>
<keyword evidence="4" id="KW-1185">Reference proteome</keyword>
<evidence type="ECO:0000313" key="4">
    <source>
        <dbReference type="Proteomes" id="UP000321258"/>
    </source>
</evidence>
<evidence type="ECO:0000256" key="1">
    <source>
        <dbReference type="SAM" id="MobiDB-lite"/>
    </source>
</evidence>
<dbReference type="AlphaFoldDB" id="A0A512ISG0"/>
<organism evidence="3 4">
    <name type="scientific">Methylobacterium haplocladii</name>
    <dbReference type="NCBI Taxonomy" id="1176176"/>
    <lineage>
        <taxon>Bacteria</taxon>
        <taxon>Pseudomonadati</taxon>
        <taxon>Pseudomonadota</taxon>
        <taxon>Alphaproteobacteria</taxon>
        <taxon>Hyphomicrobiales</taxon>
        <taxon>Methylobacteriaceae</taxon>
        <taxon>Methylobacterium</taxon>
    </lineage>
</organism>
<dbReference type="SMART" id="SM00318">
    <property type="entry name" value="SNc"/>
    <property type="match status" value="1"/>
</dbReference>
<feature type="domain" description="TNase-like" evidence="2">
    <location>
        <begin position="59"/>
        <end position="174"/>
    </location>
</feature>